<reference evidence="6 7" key="1">
    <citation type="submission" date="2016-10" db="EMBL/GenBank/DDBJ databases">
        <authorList>
            <person name="de Groot N.N."/>
        </authorList>
    </citation>
    <scope>NUCLEOTIDE SEQUENCE [LARGE SCALE GENOMIC DNA]</scope>
    <source>
        <strain evidence="6 7">CGMCC 4.6858</strain>
    </source>
</reference>
<dbReference type="PROSITE" id="PS51186">
    <property type="entry name" value="GNAT"/>
    <property type="match status" value="1"/>
</dbReference>
<dbReference type="Gene3D" id="3.40.630.30">
    <property type="match status" value="1"/>
</dbReference>
<gene>
    <name evidence="6" type="ORF">SAMN05421872_109216</name>
</gene>
<accession>A0A1G6W9J4</accession>
<keyword evidence="2" id="KW-0012">Acyltransferase</keyword>
<dbReference type="Pfam" id="PF13302">
    <property type="entry name" value="Acetyltransf_3"/>
    <property type="match status" value="1"/>
</dbReference>
<keyword evidence="1 6" id="KW-0808">Transferase</keyword>
<evidence type="ECO:0000313" key="6">
    <source>
        <dbReference type="EMBL" id="SDD62488.1"/>
    </source>
</evidence>
<evidence type="ECO:0000256" key="4">
    <source>
        <dbReference type="SAM" id="MobiDB-lite"/>
    </source>
</evidence>
<evidence type="ECO:0000256" key="3">
    <source>
        <dbReference type="ARBA" id="ARBA00038502"/>
    </source>
</evidence>
<evidence type="ECO:0000256" key="1">
    <source>
        <dbReference type="ARBA" id="ARBA00022679"/>
    </source>
</evidence>
<sequence>MTPGHLRAGNSASSGDPQVGTSAGFNGRVLPDGYAIQELTTDHAAALAAAYDRNREHLAPWDPVRPSAFFSPAGQAADVVARLDAVRRGLGESWVLLHGDELVGRVNLNNIVRGVFQSSSVGYWVDRDHLGRGLATAAVGHAAEQAIALGLHRLEAGTLVHNTASQGVLRRSGFTEYGRAASYLFIAGEWQDHLLFQRILHDRPAGNPVA</sequence>
<protein>
    <submittedName>
        <fullName evidence="6">Ribosomal-protein-alanine N-acetyltransferase</fullName>
    </submittedName>
</protein>
<dbReference type="PANTHER" id="PTHR43792">
    <property type="entry name" value="GNAT FAMILY, PUTATIVE (AFU_ORTHOLOGUE AFUA_3G00765)-RELATED-RELATED"/>
    <property type="match status" value="1"/>
</dbReference>
<dbReference type="STRING" id="1045774.SAMN05421872_109216"/>
<dbReference type="InterPro" id="IPR016181">
    <property type="entry name" value="Acyl_CoA_acyltransferase"/>
</dbReference>
<name>A0A1G6W9J4_9ACTN</name>
<comment type="similarity">
    <text evidence="3">Belongs to the acetyltransferase family. RimJ subfamily.</text>
</comment>
<dbReference type="SUPFAM" id="SSF55729">
    <property type="entry name" value="Acyl-CoA N-acyltransferases (Nat)"/>
    <property type="match status" value="1"/>
</dbReference>
<dbReference type="AlphaFoldDB" id="A0A1G6W9J4"/>
<dbReference type="PANTHER" id="PTHR43792:SF8">
    <property type="entry name" value="[RIBOSOMAL PROTEIN US5]-ALANINE N-ACETYLTRANSFERASE"/>
    <property type="match status" value="1"/>
</dbReference>
<feature type="region of interest" description="Disordered" evidence="4">
    <location>
        <begin position="1"/>
        <end position="23"/>
    </location>
</feature>
<feature type="domain" description="N-acetyltransferase" evidence="5">
    <location>
        <begin position="34"/>
        <end position="201"/>
    </location>
</feature>
<organism evidence="6 7">
    <name type="scientific">Nocardioides lianchengensis</name>
    <dbReference type="NCBI Taxonomy" id="1045774"/>
    <lineage>
        <taxon>Bacteria</taxon>
        <taxon>Bacillati</taxon>
        <taxon>Actinomycetota</taxon>
        <taxon>Actinomycetes</taxon>
        <taxon>Propionibacteriales</taxon>
        <taxon>Nocardioidaceae</taxon>
        <taxon>Nocardioides</taxon>
    </lineage>
</organism>
<feature type="compositionally biased region" description="Polar residues" evidence="4">
    <location>
        <begin position="10"/>
        <end position="23"/>
    </location>
</feature>
<dbReference type="InterPro" id="IPR000182">
    <property type="entry name" value="GNAT_dom"/>
</dbReference>
<evidence type="ECO:0000259" key="5">
    <source>
        <dbReference type="PROSITE" id="PS51186"/>
    </source>
</evidence>
<keyword evidence="7" id="KW-1185">Reference proteome</keyword>
<evidence type="ECO:0000256" key="2">
    <source>
        <dbReference type="ARBA" id="ARBA00023315"/>
    </source>
</evidence>
<dbReference type="GO" id="GO:0005737">
    <property type="term" value="C:cytoplasm"/>
    <property type="evidence" value="ECO:0007669"/>
    <property type="project" value="TreeGrafter"/>
</dbReference>
<dbReference type="InterPro" id="IPR051531">
    <property type="entry name" value="N-acetyltransferase"/>
</dbReference>
<dbReference type="OrthoDB" id="5242221at2"/>
<proteinExistence type="inferred from homology"/>
<dbReference type="GO" id="GO:0008999">
    <property type="term" value="F:protein-N-terminal-alanine acetyltransferase activity"/>
    <property type="evidence" value="ECO:0007669"/>
    <property type="project" value="TreeGrafter"/>
</dbReference>
<dbReference type="Proteomes" id="UP000199034">
    <property type="component" value="Unassembled WGS sequence"/>
</dbReference>
<dbReference type="EMBL" id="FMZM01000009">
    <property type="protein sequence ID" value="SDD62488.1"/>
    <property type="molecule type" value="Genomic_DNA"/>
</dbReference>
<evidence type="ECO:0000313" key="7">
    <source>
        <dbReference type="Proteomes" id="UP000199034"/>
    </source>
</evidence>